<comment type="caution">
    <text evidence="1">The sequence shown here is derived from an EMBL/GenBank/DDBJ whole genome shotgun (WGS) entry which is preliminary data.</text>
</comment>
<sequence length="269" mass="30280">MSMNHPSPSPDTPTSSSLDNHDSSHVSSPCPPGRTLRKIPPIVFRRKAAVAADSGDEAGCRPRFGYGSDGRNREGNSHQKASFIEQGKRVQWSQSKSFDIRPAHNHTLEANHVAFAKEIQSPRFQALLRLTSGRKKKTTDIKSFSHELNSKGVKPFPVWKPRSFAHMELHEIMVAVRTKFDKLKEEVDSDLGIFAGDLVSILEKYPESNSEWKESLEDLLIVASKCAKMSPDEFWVKCESIVQNLDDRRQELPMGILKQVHTPSPVYPH</sequence>
<proteinExistence type="predicted"/>
<gene>
    <name evidence="1" type="ORF">MLD38_029095</name>
</gene>
<evidence type="ECO:0000313" key="1">
    <source>
        <dbReference type="EMBL" id="KAI4330850.1"/>
    </source>
</evidence>
<reference evidence="2" key="1">
    <citation type="journal article" date="2023" name="Front. Plant Sci.">
        <title>Chromosomal-level genome assembly of Melastoma candidum provides insights into trichome evolution.</title>
        <authorList>
            <person name="Zhong Y."/>
            <person name="Wu W."/>
            <person name="Sun C."/>
            <person name="Zou P."/>
            <person name="Liu Y."/>
            <person name="Dai S."/>
            <person name="Zhou R."/>
        </authorList>
    </citation>
    <scope>NUCLEOTIDE SEQUENCE [LARGE SCALE GENOMIC DNA]</scope>
</reference>
<evidence type="ECO:0000313" key="2">
    <source>
        <dbReference type="Proteomes" id="UP001057402"/>
    </source>
</evidence>
<dbReference type="Proteomes" id="UP001057402">
    <property type="component" value="Chromosome 8"/>
</dbReference>
<accession>A0ACB9N2R3</accession>
<dbReference type="EMBL" id="CM042887">
    <property type="protein sequence ID" value="KAI4330850.1"/>
    <property type="molecule type" value="Genomic_DNA"/>
</dbReference>
<organism evidence="1 2">
    <name type="scientific">Melastoma candidum</name>
    <dbReference type="NCBI Taxonomy" id="119954"/>
    <lineage>
        <taxon>Eukaryota</taxon>
        <taxon>Viridiplantae</taxon>
        <taxon>Streptophyta</taxon>
        <taxon>Embryophyta</taxon>
        <taxon>Tracheophyta</taxon>
        <taxon>Spermatophyta</taxon>
        <taxon>Magnoliopsida</taxon>
        <taxon>eudicotyledons</taxon>
        <taxon>Gunneridae</taxon>
        <taxon>Pentapetalae</taxon>
        <taxon>rosids</taxon>
        <taxon>malvids</taxon>
        <taxon>Myrtales</taxon>
        <taxon>Melastomataceae</taxon>
        <taxon>Melastomatoideae</taxon>
        <taxon>Melastomateae</taxon>
        <taxon>Melastoma</taxon>
    </lineage>
</organism>
<keyword evidence="2" id="KW-1185">Reference proteome</keyword>
<protein>
    <submittedName>
        <fullName evidence="1">Uncharacterized protein</fullName>
    </submittedName>
</protein>
<name>A0ACB9N2R3_9MYRT</name>